<dbReference type="AlphaFoldDB" id="A0A4R2LVG3"/>
<keyword evidence="2" id="KW-1185">Reference proteome</keyword>
<evidence type="ECO:0000313" key="2">
    <source>
        <dbReference type="Proteomes" id="UP000295711"/>
    </source>
</evidence>
<dbReference type="Pfam" id="PF12993">
    <property type="entry name" value="DUF3877"/>
    <property type="match status" value="1"/>
</dbReference>
<evidence type="ECO:0000313" key="1">
    <source>
        <dbReference type="EMBL" id="TCO83939.1"/>
    </source>
</evidence>
<dbReference type="RefSeq" id="WP_165873359.1">
    <property type="nucleotide sequence ID" value="NZ_JANKAQ010000012.1"/>
</dbReference>
<dbReference type="Proteomes" id="UP000295711">
    <property type="component" value="Unassembled WGS sequence"/>
</dbReference>
<sequence length="178" mass="20613">MNTEKLIKNIIDQIKEAQIKLGFAKETTRLYYPVESLNAMLGIHTDNDEEMLEALGSSDLHDTELGQLHFSAHKGRIEISVPPEGAAYVHEHVEEPAFLKAMIELFRQNHHCSVADIRALFESFSKDYVCEKMPEGSDFDEVLYFKDASVDAYYYCVKEEMGHTIYHRFTKEDMENLW</sequence>
<dbReference type="InterPro" id="IPR024539">
    <property type="entry name" value="DUF3877"/>
</dbReference>
<protein>
    <submittedName>
        <fullName evidence="1">Uncharacterized protein DUF3877</fullName>
    </submittedName>
</protein>
<accession>A0A4R2LVG3</accession>
<organism evidence="1 2">
    <name type="scientific">Frisingicoccus caecimuris</name>
    <dbReference type="NCBI Taxonomy" id="1796636"/>
    <lineage>
        <taxon>Bacteria</taxon>
        <taxon>Bacillati</taxon>
        <taxon>Bacillota</taxon>
        <taxon>Clostridia</taxon>
        <taxon>Lachnospirales</taxon>
        <taxon>Lachnospiraceae</taxon>
        <taxon>Frisingicoccus</taxon>
    </lineage>
</organism>
<dbReference type="EMBL" id="SLXA01000011">
    <property type="protein sequence ID" value="TCO83939.1"/>
    <property type="molecule type" value="Genomic_DNA"/>
</dbReference>
<comment type="caution">
    <text evidence="1">The sequence shown here is derived from an EMBL/GenBank/DDBJ whole genome shotgun (WGS) entry which is preliminary data.</text>
</comment>
<name>A0A4R2LVG3_9FIRM</name>
<gene>
    <name evidence="1" type="ORF">EV212_11191</name>
</gene>
<proteinExistence type="predicted"/>
<reference evidence="1 2" key="1">
    <citation type="submission" date="2019-03" db="EMBL/GenBank/DDBJ databases">
        <title>Genomic Encyclopedia of Type Strains, Phase IV (KMG-IV): sequencing the most valuable type-strain genomes for metagenomic binning, comparative biology and taxonomic classification.</title>
        <authorList>
            <person name="Goeker M."/>
        </authorList>
    </citation>
    <scope>NUCLEOTIDE SEQUENCE [LARGE SCALE GENOMIC DNA]</scope>
    <source>
        <strain evidence="1 2">DSM 28559</strain>
    </source>
</reference>